<dbReference type="OMA" id="TSANCHV"/>
<reference evidence="2" key="1">
    <citation type="journal article" date="2013" name="Nat. Commun.">
        <title>Whole-genome sequencing of Oryza brachyantha reveals mechanisms underlying Oryza genome evolution.</title>
        <authorList>
            <person name="Chen J."/>
            <person name="Huang Q."/>
            <person name="Gao D."/>
            <person name="Wang J."/>
            <person name="Lang Y."/>
            <person name="Liu T."/>
            <person name="Li B."/>
            <person name="Bai Z."/>
            <person name="Luis Goicoechea J."/>
            <person name="Liang C."/>
            <person name="Chen C."/>
            <person name="Zhang W."/>
            <person name="Sun S."/>
            <person name="Liao Y."/>
            <person name="Zhang X."/>
            <person name="Yang L."/>
            <person name="Song C."/>
            <person name="Wang M."/>
            <person name="Shi J."/>
            <person name="Liu G."/>
            <person name="Liu J."/>
            <person name="Zhou H."/>
            <person name="Zhou W."/>
            <person name="Yu Q."/>
            <person name="An N."/>
            <person name="Chen Y."/>
            <person name="Cai Q."/>
            <person name="Wang B."/>
            <person name="Liu B."/>
            <person name="Min J."/>
            <person name="Huang Y."/>
            <person name="Wu H."/>
            <person name="Li Z."/>
            <person name="Zhang Y."/>
            <person name="Yin Y."/>
            <person name="Song W."/>
            <person name="Jiang J."/>
            <person name="Jackson S.A."/>
            <person name="Wing R.A."/>
            <person name="Wang J."/>
            <person name="Chen M."/>
        </authorList>
    </citation>
    <scope>NUCLEOTIDE SEQUENCE [LARGE SCALE GENOMIC DNA]</scope>
    <source>
        <strain evidence="2">cv. IRGC 101232</strain>
    </source>
</reference>
<organism evidence="2">
    <name type="scientific">Oryza brachyantha</name>
    <name type="common">malo sina</name>
    <dbReference type="NCBI Taxonomy" id="4533"/>
    <lineage>
        <taxon>Eukaryota</taxon>
        <taxon>Viridiplantae</taxon>
        <taxon>Streptophyta</taxon>
        <taxon>Embryophyta</taxon>
        <taxon>Tracheophyta</taxon>
        <taxon>Spermatophyta</taxon>
        <taxon>Magnoliopsida</taxon>
        <taxon>Liliopsida</taxon>
        <taxon>Poales</taxon>
        <taxon>Poaceae</taxon>
        <taxon>BOP clade</taxon>
        <taxon>Oryzoideae</taxon>
        <taxon>Oryzeae</taxon>
        <taxon>Oryzinae</taxon>
        <taxon>Oryza</taxon>
    </lineage>
</organism>
<evidence type="ECO:0000313" key="3">
    <source>
        <dbReference type="Proteomes" id="UP000006038"/>
    </source>
</evidence>
<reference evidence="2" key="2">
    <citation type="submission" date="2013-04" db="UniProtKB">
        <authorList>
            <consortium name="EnsemblPlants"/>
        </authorList>
    </citation>
    <scope>IDENTIFICATION</scope>
</reference>
<proteinExistence type="predicted"/>
<accession>J3L3U5</accession>
<dbReference type="Pfam" id="PF13961">
    <property type="entry name" value="DUF4219"/>
    <property type="match status" value="1"/>
</dbReference>
<evidence type="ECO:0000313" key="2">
    <source>
        <dbReference type="EnsemblPlants" id="OB01G39010.1"/>
    </source>
</evidence>
<sequence>MTKIGDSSKSGERVVANSGVVELTSANCHVWALVIQVLLEALELWDVVEAASKYCTKDRHVLDAILRGVPFEIKATLAVKKTKEAWDAIKSMRVGDDCVKATSVQRLWKDFEGIIFTMASRSVVLEWSLTLDDQSCDHGNDAAKLKPR</sequence>
<dbReference type="InterPro" id="IPR025314">
    <property type="entry name" value="DUF4219"/>
</dbReference>
<keyword evidence="3" id="KW-1185">Reference proteome</keyword>
<dbReference type="AlphaFoldDB" id="J3L3U5"/>
<dbReference type="Proteomes" id="UP000006038">
    <property type="component" value="Chromosome 1"/>
</dbReference>
<dbReference type="EnsemblPlants" id="OB01G39010.1">
    <property type="protein sequence ID" value="OB01G39010.1"/>
    <property type="gene ID" value="OB01G39010"/>
</dbReference>
<dbReference type="Gramene" id="OB01G39010.1">
    <property type="protein sequence ID" value="OB01G39010.1"/>
    <property type="gene ID" value="OB01G39010"/>
</dbReference>
<protein>
    <recommendedName>
        <fullName evidence="1">DUF4219 domain-containing protein</fullName>
    </recommendedName>
</protein>
<name>J3L3U5_ORYBR</name>
<dbReference type="HOGENOM" id="CLU_1761564_0_0_1"/>
<feature type="domain" description="DUF4219" evidence="1">
    <location>
        <begin position="23"/>
        <end position="49"/>
    </location>
</feature>
<evidence type="ECO:0000259" key="1">
    <source>
        <dbReference type="Pfam" id="PF13961"/>
    </source>
</evidence>